<dbReference type="Pfam" id="PF12585">
    <property type="entry name" value="DUF3759"/>
    <property type="match status" value="1"/>
</dbReference>
<evidence type="ECO:0000313" key="2">
    <source>
        <dbReference type="EMBL" id="KAF7342044.1"/>
    </source>
</evidence>
<dbReference type="Proteomes" id="UP000620124">
    <property type="component" value="Unassembled WGS sequence"/>
</dbReference>
<reference evidence="2" key="1">
    <citation type="submission" date="2020-05" db="EMBL/GenBank/DDBJ databases">
        <title>Mycena genomes resolve the evolution of fungal bioluminescence.</title>
        <authorList>
            <person name="Tsai I.J."/>
        </authorList>
    </citation>
    <scope>NUCLEOTIDE SEQUENCE</scope>
    <source>
        <strain evidence="2">CCC161011</strain>
    </source>
</reference>
<evidence type="ECO:0000313" key="3">
    <source>
        <dbReference type="Proteomes" id="UP000620124"/>
    </source>
</evidence>
<dbReference type="AlphaFoldDB" id="A0A8H6XJZ1"/>
<evidence type="ECO:0008006" key="4">
    <source>
        <dbReference type="Google" id="ProtNLM"/>
    </source>
</evidence>
<sequence>MGWFSHDSEEATAWNTANAPETHKAKLTHELIAAAASYEAARAYEKHVEKNGKPASHDEAKALLAGLTGGFVDRLVETKGLSEIDTIKAKHDAHEKASAKLANSGDY</sequence>
<dbReference type="InterPro" id="IPR022234">
    <property type="entry name" value="DUF3759"/>
</dbReference>
<organism evidence="2 3">
    <name type="scientific">Mycena venus</name>
    <dbReference type="NCBI Taxonomy" id="2733690"/>
    <lineage>
        <taxon>Eukaryota</taxon>
        <taxon>Fungi</taxon>
        <taxon>Dikarya</taxon>
        <taxon>Basidiomycota</taxon>
        <taxon>Agaricomycotina</taxon>
        <taxon>Agaricomycetes</taxon>
        <taxon>Agaricomycetidae</taxon>
        <taxon>Agaricales</taxon>
        <taxon>Marasmiineae</taxon>
        <taxon>Mycenaceae</taxon>
        <taxon>Mycena</taxon>
    </lineage>
</organism>
<name>A0A8H6XJZ1_9AGAR</name>
<dbReference type="PANTHER" id="PTHR37450:SF1">
    <property type="entry name" value="CIPC PROTEIN"/>
    <property type="match status" value="1"/>
</dbReference>
<comment type="caution">
    <text evidence="2">The sequence shown here is derived from an EMBL/GenBank/DDBJ whole genome shotgun (WGS) entry which is preliminary data.</text>
</comment>
<gene>
    <name evidence="2" type="ORF">MVEN_01791700</name>
</gene>
<dbReference type="OrthoDB" id="9895617at2759"/>
<protein>
    <recommendedName>
        <fullName evidence="4">CipC protein</fullName>
    </recommendedName>
</protein>
<proteinExistence type="predicted"/>
<evidence type="ECO:0000256" key="1">
    <source>
        <dbReference type="SAM" id="MobiDB-lite"/>
    </source>
</evidence>
<accession>A0A8H6XJZ1</accession>
<keyword evidence="3" id="KW-1185">Reference proteome</keyword>
<feature type="region of interest" description="Disordered" evidence="1">
    <location>
        <begin position="1"/>
        <end position="21"/>
    </location>
</feature>
<dbReference type="PANTHER" id="PTHR37450">
    <property type="entry name" value="CIPC PROTEIN"/>
    <property type="match status" value="1"/>
</dbReference>
<dbReference type="EMBL" id="JACAZI010000017">
    <property type="protein sequence ID" value="KAF7342044.1"/>
    <property type="molecule type" value="Genomic_DNA"/>
</dbReference>